<dbReference type="InterPro" id="IPR036770">
    <property type="entry name" value="Ankyrin_rpt-contain_sf"/>
</dbReference>
<dbReference type="PROSITE" id="PS50297">
    <property type="entry name" value="ANK_REP_REGION"/>
    <property type="match status" value="1"/>
</dbReference>
<name>A0AAV5AXQ0_9FLAO</name>
<dbReference type="SMART" id="SM00248">
    <property type="entry name" value="ANK"/>
    <property type="match status" value="3"/>
</dbReference>
<dbReference type="EMBL" id="BQKA01000022">
    <property type="protein sequence ID" value="GJM50136.1"/>
    <property type="molecule type" value="Genomic_DNA"/>
</dbReference>
<dbReference type="PANTHER" id="PTHR24198">
    <property type="entry name" value="ANKYRIN REPEAT AND PROTEIN KINASE DOMAIN-CONTAINING PROTEIN"/>
    <property type="match status" value="1"/>
</dbReference>
<dbReference type="InterPro" id="IPR002110">
    <property type="entry name" value="Ankyrin_rpt"/>
</dbReference>
<dbReference type="Proteomes" id="UP001208692">
    <property type="component" value="Unassembled WGS sequence"/>
</dbReference>
<dbReference type="SUPFAM" id="SSF48403">
    <property type="entry name" value="Ankyrin repeat"/>
    <property type="match status" value="1"/>
</dbReference>
<gene>
    <name evidence="4" type="ORF">RCZ15_11100</name>
    <name evidence="5" type="ORF">RCZ16_09540</name>
</gene>
<keyword evidence="2 3" id="KW-0040">ANK repeat</keyword>
<evidence type="ECO:0000256" key="2">
    <source>
        <dbReference type="ARBA" id="ARBA00023043"/>
    </source>
</evidence>
<proteinExistence type="predicted"/>
<evidence type="ECO:0000256" key="1">
    <source>
        <dbReference type="ARBA" id="ARBA00022737"/>
    </source>
</evidence>
<dbReference type="Gene3D" id="1.25.40.20">
    <property type="entry name" value="Ankyrin repeat-containing domain"/>
    <property type="match status" value="1"/>
</dbReference>
<dbReference type="AlphaFoldDB" id="A0AAV5AXQ0"/>
<evidence type="ECO:0000313" key="7">
    <source>
        <dbReference type="Proteomes" id="UP001208692"/>
    </source>
</evidence>
<keyword evidence="1" id="KW-0677">Repeat</keyword>
<evidence type="ECO:0008006" key="8">
    <source>
        <dbReference type="Google" id="ProtNLM"/>
    </source>
</evidence>
<reference evidence="4 7" key="1">
    <citation type="submission" date="2021-11" db="EMBL/GenBank/DDBJ databases">
        <title>Draft genome sequence of Capnocytophaga sp. strain KC07075 isolated from cat oral cavity.</title>
        <authorList>
            <person name="Suzuki M."/>
            <person name="Imaoka K."/>
            <person name="Kimura M."/>
            <person name="Morikawa S."/>
            <person name="Maeda K."/>
        </authorList>
    </citation>
    <scope>NUCLEOTIDE SEQUENCE</scope>
    <source>
        <strain evidence="4">KC07075</strain>
        <strain evidence="5 7">KC07079</strain>
    </source>
</reference>
<dbReference type="RefSeq" id="WP_264846884.1">
    <property type="nucleotide sequence ID" value="NZ_BPMA01000034.1"/>
</dbReference>
<evidence type="ECO:0000313" key="5">
    <source>
        <dbReference type="EMBL" id="GJM52637.1"/>
    </source>
</evidence>
<dbReference type="EMBL" id="BQKB01000015">
    <property type="protein sequence ID" value="GJM52637.1"/>
    <property type="molecule type" value="Genomic_DNA"/>
</dbReference>
<dbReference type="Proteomes" id="UP001207736">
    <property type="component" value="Unassembled WGS sequence"/>
</dbReference>
<evidence type="ECO:0000256" key="3">
    <source>
        <dbReference type="PROSITE-ProRule" id="PRU00023"/>
    </source>
</evidence>
<dbReference type="Pfam" id="PF12796">
    <property type="entry name" value="Ank_2"/>
    <property type="match status" value="1"/>
</dbReference>
<evidence type="ECO:0000313" key="6">
    <source>
        <dbReference type="Proteomes" id="UP001207736"/>
    </source>
</evidence>
<dbReference type="PANTHER" id="PTHR24198:SF165">
    <property type="entry name" value="ANKYRIN REPEAT-CONTAINING PROTEIN-RELATED"/>
    <property type="match status" value="1"/>
</dbReference>
<keyword evidence="7" id="KW-1185">Reference proteome</keyword>
<feature type="repeat" description="ANK" evidence="3">
    <location>
        <begin position="116"/>
        <end position="148"/>
    </location>
</feature>
<accession>A0AAV5AXQ0</accession>
<comment type="caution">
    <text evidence="4">The sequence shown here is derived from an EMBL/GenBank/DDBJ whole genome shotgun (WGS) entry which is preliminary data.</text>
</comment>
<evidence type="ECO:0000313" key="4">
    <source>
        <dbReference type="EMBL" id="GJM50136.1"/>
    </source>
</evidence>
<sequence>MKKILFLFILSSFITTCKQQHKKAYVADVSENTIAIDSFYLKENIFKYTQLGIECKRGNLDNVKKLLDKGANSRFAKKDDYLIYDALFVAIENHHLPIVKYLVENKSDINQIYTEEGLTPIGLACKIGDKKIVSYLIKQGADVNIIECNEFIFNNKNHSSDWLGTYLGHFLYLKEEKADPRAWGDILIKIDNNIAHLQIETYDENNDKEYIFKEEKNNEILFVDLKNKNYILKITKKNNTYFLKSSFLDSLLDKSSLYAIEKNN</sequence>
<dbReference type="PROSITE" id="PS50088">
    <property type="entry name" value="ANK_REPEAT"/>
    <property type="match status" value="1"/>
</dbReference>
<organism evidence="4 6">
    <name type="scientific">Capnocytophaga catalasegens</name>
    <dbReference type="NCBI Taxonomy" id="1004260"/>
    <lineage>
        <taxon>Bacteria</taxon>
        <taxon>Pseudomonadati</taxon>
        <taxon>Bacteroidota</taxon>
        <taxon>Flavobacteriia</taxon>
        <taxon>Flavobacteriales</taxon>
        <taxon>Flavobacteriaceae</taxon>
        <taxon>Capnocytophaga</taxon>
    </lineage>
</organism>
<protein>
    <recommendedName>
        <fullName evidence="8">Ankyrin repeat domain-containing protein</fullName>
    </recommendedName>
</protein>